<dbReference type="Proteomes" id="UP001164250">
    <property type="component" value="Chromosome 6"/>
</dbReference>
<sequence length="106" mass="11979">MGPRVERSLQNSFFDKILQILATSNHELRPSWLVDGNRFATKIKSASGTSDPERVKWKSNPSKACPNCHFVIDNTDVSFLLSSASYLISFILKRNHDSLNLLVILM</sequence>
<keyword evidence="2" id="KW-1185">Reference proteome</keyword>
<evidence type="ECO:0000313" key="1">
    <source>
        <dbReference type="EMBL" id="KAJ0095680.1"/>
    </source>
</evidence>
<comment type="caution">
    <text evidence="1">The sequence shown here is derived from an EMBL/GenBank/DDBJ whole genome shotgun (WGS) entry which is preliminary data.</text>
</comment>
<name>A0ACC1B9S4_9ROSI</name>
<organism evidence="1 2">
    <name type="scientific">Pistacia atlantica</name>
    <dbReference type="NCBI Taxonomy" id="434234"/>
    <lineage>
        <taxon>Eukaryota</taxon>
        <taxon>Viridiplantae</taxon>
        <taxon>Streptophyta</taxon>
        <taxon>Embryophyta</taxon>
        <taxon>Tracheophyta</taxon>
        <taxon>Spermatophyta</taxon>
        <taxon>Magnoliopsida</taxon>
        <taxon>eudicotyledons</taxon>
        <taxon>Gunneridae</taxon>
        <taxon>Pentapetalae</taxon>
        <taxon>rosids</taxon>
        <taxon>malvids</taxon>
        <taxon>Sapindales</taxon>
        <taxon>Anacardiaceae</taxon>
        <taxon>Pistacia</taxon>
    </lineage>
</organism>
<proteinExistence type="predicted"/>
<reference evidence="2" key="1">
    <citation type="journal article" date="2023" name="G3 (Bethesda)">
        <title>Genome assembly and association tests identify interacting loci associated with vigor, precocity, and sex in interspecific pistachio rootstocks.</title>
        <authorList>
            <person name="Palmer W."/>
            <person name="Jacygrad E."/>
            <person name="Sagayaradj S."/>
            <person name="Cavanaugh K."/>
            <person name="Han R."/>
            <person name="Bertier L."/>
            <person name="Beede B."/>
            <person name="Kafkas S."/>
            <person name="Golino D."/>
            <person name="Preece J."/>
            <person name="Michelmore R."/>
        </authorList>
    </citation>
    <scope>NUCLEOTIDE SEQUENCE [LARGE SCALE GENOMIC DNA]</scope>
</reference>
<accession>A0ACC1B9S4</accession>
<protein>
    <submittedName>
        <fullName evidence="1">Uncharacterized protein</fullName>
    </submittedName>
</protein>
<gene>
    <name evidence="1" type="ORF">Patl1_16505</name>
</gene>
<dbReference type="EMBL" id="CM047902">
    <property type="protein sequence ID" value="KAJ0095680.1"/>
    <property type="molecule type" value="Genomic_DNA"/>
</dbReference>
<evidence type="ECO:0000313" key="2">
    <source>
        <dbReference type="Proteomes" id="UP001164250"/>
    </source>
</evidence>